<dbReference type="WBParaSite" id="SRAE_2000130200.1">
    <property type="protein sequence ID" value="SRAE_2000130200.1"/>
    <property type="gene ID" value="WBGene00261505"/>
</dbReference>
<name>A0A8L9MWI5_STRRB</name>
<reference evidence="4" key="2">
    <citation type="submission" date="2022-04" db="UniProtKB">
        <authorList>
            <consortium name="WormBaseParasite"/>
        </authorList>
    </citation>
    <scope>IDENTIFICATION</scope>
</reference>
<keyword evidence="3" id="KW-1185">Reference proteome</keyword>
<evidence type="ECO:0000259" key="2">
    <source>
        <dbReference type="SMART" id="SM00198"/>
    </source>
</evidence>
<accession>A0A8L9MWI5</accession>
<organism evidence="3 4">
    <name type="scientific">Strongyloides ratti</name>
    <name type="common">Parasitic roundworm</name>
    <dbReference type="NCBI Taxonomy" id="34506"/>
    <lineage>
        <taxon>Eukaryota</taxon>
        <taxon>Metazoa</taxon>
        <taxon>Ecdysozoa</taxon>
        <taxon>Nematoda</taxon>
        <taxon>Chromadorea</taxon>
        <taxon>Rhabditida</taxon>
        <taxon>Tylenchina</taxon>
        <taxon>Panagrolaimomorpha</taxon>
        <taxon>Strongyloidoidea</taxon>
        <taxon>Strongyloididae</taxon>
        <taxon>Strongyloides</taxon>
    </lineage>
</organism>
<dbReference type="SUPFAM" id="SSF55797">
    <property type="entry name" value="PR-1-like"/>
    <property type="match status" value="1"/>
</dbReference>
<dbReference type="InterPro" id="IPR035940">
    <property type="entry name" value="CAP_sf"/>
</dbReference>
<dbReference type="Pfam" id="PF00188">
    <property type="entry name" value="CAP"/>
    <property type="match status" value="1"/>
</dbReference>
<proteinExistence type="predicted"/>
<keyword evidence="1" id="KW-1133">Transmembrane helix</keyword>
<feature type="transmembrane region" description="Helical" evidence="1">
    <location>
        <begin position="6"/>
        <end position="29"/>
    </location>
</feature>
<dbReference type="Pfam" id="PF24100">
    <property type="entry name" value="DUF7381"/>
    <property type="match status" value="1"/>
</dbReference>
<dbReference type="InterPro" id="IPR055805">
    <property type="entry name" value="DUF7381"/>
</dbReference>
<dbReference type="PANTHER" id="PTHR10334">
    <property type="entry name" value="CYSTEINE-RICH SECRETORY PROTEIN-RELATED"/>
    <property type="match status" value="1"/>
</dbReference>
<dbReference type="InterPro" id="IPR014044">
    <property type="entry name" value="CAP_dom"/>
</dbReference>
<dbReference type="SMART" id="SM00198">
    <property type="entry name" value="SCP"/>
    <property type="match status" value="1"/>
</dbReference>
<dbReference type="InterPro" id="IPR001283">
    <property type="entry name" value="CRISP-related"/>
</dbReference>
<sequence length="373" mass="43073">MNTSLNFIFLILFLLISVTYQINLIGYWLKVVGRRNFMEYNNITYSNVGDMVNQMIVGMDAKQISETFIYILGQKAGTSRYDLKNIDCQPISQFIEKIPKRVYYPITNFARDGETIFKCCNKTFTTFREAAMFSVRKSCPLRFGKNMIKLYHIHDPPSAISCQNTSNLTPVLKPGLKPVFKPCIPPKLSCAKCFHSTKCLQSYSLSHKIWRLVWADSVVFYFNDKSSTFFKLNYLKEINLYRQAHNSLSLSFKNKYLSALAQHHANLLAKAKKLTSYGNQVFGTIMGIIDYRYGSYLVRIWYDEIYNYNYNSKFLTPQTEEVTALLWKTTRMIGIGIAKCGNLLYVAVKFYPKGNVKQLFTKNVLPVVAAMRE</sequence>
<protein>
    <submittedName>
        <fullName evidence="4">Cysteine-rich secretory protein, allergen V5/Tpx-1-related family and CAP domain-containing protein</fullName>
    </submittedName>
</protein>
<evidence type="ECO:0000313" key="4">
    <source>
        <dbReference type="WBParaSite" id="SRAE_2000130200.1"/>
    </source>
</evidence>
<evidence type="ECO:0000256" key="1">
    <source>
        <dbReference type="SAM" id="Phobius"/>
    </source>
</evidence>
<dbReference type="AlphaFoldDB" id="A0A8L9MWI5"/>
<dbReference type="Gene3D" id="3.40.33.10">
    <property type="entry name" value="CAP"/>
    <property type="match status" value="1"/>
</dbReference>
<keyword evidence="1" id="KW-0812">Transmembrane</keyword>
<feature type="domain" description="SCP" evidence="2">
    <location>
        <begin position="229"/>
        <end position="358"/>
    </location>
</feature>
<dbReference type="Proteomes" id="UP000035682">
    <property type="component" value="Unplaced"/>
</dbReference>
<reference evidence="3 4" key="1">
    <citation type="submission" date="2014-09" db="EMBL/GenBank/DDBJ databases">
        <authorList>
            <person name="Martin A.A."/>
        </authorList>
    </citation>
    <scope>NUCLEOTIDE SEQUENCE</scope>
    <source>
        <strain evidence="3 4">ED321</strain>
    </source>
</reference>
<evidence type="ECO:0000313" key="3">
    <source>
        <dbReference type="Proteomes" id="UP000035682"/>
    </source>
</evidence>
<keyword evidence="1" id="KW-0472">Membrane</keyword>